<reference evidence="1 2" key="1">
    <citation type="submission" date="2018-07" db="EMBL/GenBank/DDBJ databases">
        <title>Leeuwenhoekiella genomics.</title>
        <authorList>
            <person name="Tahon G."/>
            <person name="Willems A."/>
        </authorList>
    </citation>
    <scope>NUCLEOTIDE SEQUENCE [LARGE SCALE GENOMIC DNA]</scope>
    <source>
        <strain evidence="1 2">LMG 29608</strain>
    </source>
</reference>
<comment type="caution">
    <text evidence="1">The sequence shown here is derived from an EMBL/GenBank/DDBJ whole genome shotgun (WGS) entry which is preliminary data.</text>
</comment>
<dbReference type="AlphaFoldDB" id="A0A4Q0P5N8"/>
<keyword evidence="2" id="KW-1185">Reference proteome</keyword>
<dbReference type="RefSeq" id="WP_164918279.1">
    <property type="nucleotide sequence ID" value="NZ_JBHUOO010000010.1"/>
</dbReference>
<sequence length="139" mass="16683">MVNEQILVYKGELQLLNGIYSERGIIKGTREQARLVNKYLEQIRCKVYQAYEDMLSENKFITAQAIRSKFLGEDRLFKTLTELFEYHNEVSKDPFIRFKTSFQKNRREYLTKVELQKIEDFNSSLDRLNTQINTHFWSI</sequence>
<accession>A0A4Q0P5N8</accession>
<dbReference type="EMBL" id="QOVK01000007">
    <property type="protein sequence ID" value="RXG21751.1"/>
    <property type="molecule type" value="Genomic_DNA"/>
</dbReference>
<gene>
    <name evidence="1" type="ORF">DSM02_1996</name>
</gene>
<evidence type="ECO:0000313" key="2">
    <source>
        <dbReference type="Proteomes" id="UP000289859"/>
    </source>
</evidence>
<dbReference type="Proteomes" id="UP000289859">
    <property type="component" value="Unassembled WGS sequence"/>
</dbReference>
<protein>
    <submittedName>
        <fullName evidence="1">Uncharacterized protein</fullName>
    </submittedName>
</protein>
<proteinExistence type="predicted"/>
<evidence type="ECO:0000313" key="1">
    <source>
        <dbReference type="EMBL" id="RXG21751.1"/>
    </source>
</evidence>
<name>A0A4Q0P5N8_9FLAO</name>
<organism evidence="1 2">
    <name type="scientific">Leeuwenhoekiella polynyae</name>
    <dbReference type="NCBI Taxonomy" id="1550906"/>
    <lineage>
        <taxon>Bacteria</taxon>
        <taxon>Pseudomonadati</taxon>
        <taxon>Bacteroidota</taxon>
        <taxon>Flavobacteriia</taxon>
        <taxon>Flavobacteriales</taxon>
        <taxon>Flavobacteriaceae</taxon>
        <taxon>Leeuwenhoekiella</taxon>
    </lineage>
</organism>